<dbReference type="EMBL" id="NKCI01000042">
    <property type="protein sequence ID" value="RSL62867.1"/>
    <property type="molecule type" value="Genomic_DNA"/>
</dbReference>
<name>A0A428QC47_9HYPO</name>
<accession>A0A428QC47</accession>
<comment type="caution">
    <text evidence="1">The sequence shown here is derived from an EMBL/GenBank/DDBJ whole genome shotgun (WGS) entry which is preliminary data.</text>
</comment>
<keyword evidence="2" id="KW-1185">Reference proteome</keyword>
<proteinExistence type="predicted"/>
<evidence type="ECO:0000313" key="2">
    <source>
        <dbReference type="Proteomes" id="UP000288168"/>
    </source>
</evidence>
<gene>
    <name evidence="1" type="ORF">CEP54_005523</name>
</gene>
<dbReference type="AlphaFoldDB" id="A0A428QC47"/>
<sequence>MHSLCSKLGLSRLIPPLQTNKYLYSPQPRLGHFKYTLERDVLATSTDQNLVNDLLPHSRTLQGIPEAGGIPVLDLDVRLAAVDIYLGEAFELLQWFLSCLRFPVFCVLYADARKKILIVALIDNGEVA</sequence>
<protein>
    <submittedName>
        <fullName evidence="1">Uncharacterized protein</fullName>
    </submittedName>
</protein>
<reference evidence="1 2" key="1">
    <citation type="submission" date="2017-06" db="EMBL/GenBank/DDBJ databases">
        <title>Comparative genomic analysis of Ambrosia Fusariam Clade fungi.</title>
        <authorList>
            <person name="Stajich J.E."/>
            <person name="Carrillo J."/>
            <person name="Kijimoto T."/>
            <person name="Eskalen A."/>
            <person name="O'Donnell K."/>
            <person name="Kasson M."/>
        </authorList>
    </citation>
    <scope>NUCLEOTIDE SEQUENCE [LARGE SCALE GENOMIC DNA]</scope>
    <source>
        <strain evidence="1 2">NRRL62584</strain>
    </source>
</reference>
<dbReference type="Proteomes" id="UP000288168">
    <property type="component" value="Unassembled WGS sequence"/>
</dbReference>
<evidence type="ECO:0000313" key="1">
    <source>
        <dbReference type="EMBL" id="RSL62867.1"/>
    </source>
</evidence>
<organism evidence="1 2">
    <name type="scientific">Fusarium duplospermum</name>
    <dbReference type="NCBI Taxonomy" id="1325734"/>
    <lineage>
        <taxon>Eukaryota</taxon>
        <taxon>Fungi</taxon>
        <taxon>Dikarya</taxon>
        <taxon>Ascomycota</taxon>
        <taxon>Pezizomycotina</taxon>
        <taxon>Sordariomycetes</taxon>
        <taxon>Hypocreomycetidae</taxon>
        <taxon>Hypocreales</taxon>
        <taxon>Nectriaceae</taxon>
        <taxon>Fusarium</taxon>
        <taxon>Fusarium solani species complex</taxon>
    </lineage>
</organism>